<dbReference type="Gene3D" id="1.20.120.450">
    <property type="entry name" value="dinb family like domain"/>
    <property type="match status" value="1"/>
</dbReference>
<dbReference type="Pfam" id="PF08608">
    <property type="entry name" value="Wyosine_form"/>
    <property type="match status" value="1"/>
</dbReference>
<evidence type="ECO:0000259" key="2">
    <source>
        <dbReference type="Pfam" id="PF11716"/>
    </source>
</evidence>
<dbReference type="EMBL" id="JACCBG010000001">
    <property type="protein sequence ID" value="NYD40146.1"/>
    <property type="molecule type" value="Genomic_DNA"/>
</dbReference>
<reference evidence="3 4" key="1">
    <citation type="submission" date="2020-07" db="EMBL/GenBank/DDBJ databases">
        <title>Sequencing the genomes of 1000 actinobacteria strains.</title>
        <authorList>
            <person name="Klenk H.-P."/>
        </authorList>
    </citation>
    <scope>NUCLEOTIDE SEQUENCE [LARGE SCALE GENOMIC DNA]</scope>
    <source>
        <strain evidence="3 4">DSM 21350</strain>
    </source>
</reference>
<feature type="domain" description="tRNA wybutosine-synthesis" evidence="1">
    <location>
        <begin position="191"/>
        <end position="242"/>
    </location>
</feature>
<protein>
    <submittedName>
        <fullName evidence="3">Uncharacterized protein (TIGR03084 family)</fullName>
    </submittedName>
</protein>
<gene>
    <name evidence="3" type="ORF">BJZ21_000229</name>
</gene>
<evidence type="ECO:0000259" key="1">
    <source>
        <dbReference type="Pfam" id="PF08608"/>
    </source>
</evidence>
<sequence length="269" mass="28629">MTATSSLLDDLLADLAAEGDRLRDTVAGLDDSADGGWHTPTPAAGWDVAAQVAHLAWTDEAATAAATDKAAWDALVRQALGDPDGFVDAEAHRLAALPAADLLARWDRGRTTLAKALHDYPSGQKMPWFGPPMAPASMATARFMETWAHALDVYDALGAARPEPTDRIRHVAHLGVRTRDFAFGTHGLEPPAGEFRVELVAPSGALWTWGPEGADQRVSGPAYDFCLLVTRRVHRDDTDLVAAGADAERWLGLAQAFAGPPGEGRGRRG</sequence>
<dbReference type="RefSeq" id="WP_179662072.1">
    <property type="nucleotide sequence ID" value="NZ_JACCBG010000001.1"/>
</dbReference>
<accession>A0A7Y9J9I8</accession>
<dbReference type="InterPro" id="IPR024344">
    <property type="entry name" value="MDMPI_metal-binding"/>
</dbReference>
<dbReference type="SUPFAM" id="SSF109854">
    <property type="entry name" value="DinB/YfiT-like putative metalloenzymes"/>
    <property type="match status" value="1"/>
</dbReference>
<feature type="domain" description="Mycothiol-dependent maleylpyruvate isomerase metal-binding" evidence="2">
    <location>
        <begin position="15"/>
        <end position="153"/>
    </location>
</feature>
<dbReference type="Pfam" id="PF11716">
    <property type="entry name" value="MDMPI_N"/>
    <property type="match status" value="1"/>
</dbReference>
<comment type="caution">
    <text evidence="3">The sequence shown here is derived from an EMBL/GenBank/DDBJ whole genome shotgun (WGS) entry which is preliminary data.</text>
</comment>
<dbReference type="InterPro" id="IPR034660">
    <property type="entry name" value="DinB/YfiT-like"/>
</dbReference>
<proteinExistence type="predicted"/>
<dbReference type="AlphaFoldDB" id="A0A7Y9J9I8"/>
<dbReference type="InterPro" id="IPR013917">
    <property type="entry name" value="tRNA_wybutosine-synth"/>
</dbReference>
<evidence type="ECO:0000313" key="4">
    <source>
        <dbReference type="Proteomes" id="UP000535511"/>
    </source>
</evidence>
<organism evidence="3 4">
    <name type="scientific">Nocardioides panaciterrulae</name>
    <dbReference type="NCBI Taxonomy" id="661492"/>
    <lineage>
        <taxon>Bacteria</taxon>
        <taxon>Bacillati</taxon>
        <taxon>Actinomycetota</taxon>
        <taxon>Actinomycetes</taxon>
        <taxon>Propionibacteriales</taxon>
        <taxon>Nocardioidaceae</taxon>
        <taxon>Nocardioides</taxon>
    </lineage>
</organism>
<keyword evidence="4" id="KW-1185">Reference proteome</keyword>
<name>A0A7Y9J9I8_9ACTN</name>
<dbReference type="InterPro" id="IPR017517">
    <property type="entry name" value="Maleyloyr_isom"/>
</dbReference>
<dbReference type="InterPro" id="IPR017518">
    <property type="entry name" value="CHP03084"/>
</dbReference>
<evidence type="ECO:0000313" key="3">
    <source>
        <dbReference type="EMBL" id="NYD40146.1"/>
    </source>
</evidence>
<dbReference type="GO" id="GO:0046872">
    <property type="term" value="F:metal ion binding"/>
    <property type="evidence" value="ECO:0007669"/>
    <property type="project" value="InterPro"/>
</dbReference>
<dbReference type="NCBIfam" id="TIGR03083">
    <property type="entry name" value="maleylpyruvate isomerase family mycothiol-dependent enzyme"/>
    <property type="match status" value="1"/>
</dbReference>
<dbReference type="NCBIfam" id="TIGR03084">
    <property type="entry name" value="TIGR03084 family metal-binding protein"/>
    <property type="match status" value="1"/>
</dbReference>
<dbReference type="Proteomes" id="UP000535511">
    <property type="component" value="Unassembled WGS sequence"/>
</dbReference>